<evidence type="ECO:0000313" key="6">
    <source>
        <dbReference type="EMBL" id="GJD92525.1"/>
    </source>
</evidence>
<evidence type="ECO:0000256" key="2">
    <source>
        <dbReference type="ARBA" id="ARBA00023027"/>
    </source>
</evidence>
<reference evidence="6" key="2">
    <citation type="submission" date="2021-08" db="EMBL/GenBank/DDBJ databases">
        <authorList>
            <person name="Tani A."/>
            <person name="Ola A."/>
            <person name="Ogura Y."/>
            <person name="Katsura K."/>
            <person name="Hayashi T."/>
        </authorList>
    </citation>
    <scope>NUCLEOTIDE SEQUENCE</scope>
    <source>
        <strain evidence="6">DSM 16372</strain>
    </source>
</reference>
<evidence type="ECO:0000313" key="7">
    <source>
        <dbReference type="Proteomes" id="UP001055247"/>
    </source>
</evidence>
<accession>A0AAV4ZVH7</accession>
<dbReference type="InterPro" id="IPR006139">
    <property type="entry name" value="D-isomer_2_OHA_DH_cat_dom"/>
</dbReference>
<dbReference type="Pfam" id="PF02826">
    <property type="entry name" value="2-Hacid_dh_C"/>
    <property type="match status" value="1"/>
</dbReference>
<keyword evidence="2" id="KW-0520">NAD</keyword>
<dbReference type="SUPFAM" id="SSF52283">
    <property type="entry name" value="Formate/glycerate dehydrogenase catalytic domain-like"/>
    <property type="match status" value="1"/>
</dbReference>
<dbReference type="SUPFAM" id="SSF51735">
    <property type="entry name" value="NAD(P)-binding Rossmann-fold domains"/>
    <property type="match status" value="1"/>
</dbReference>
<evidence type="ECO:0000256" key="3">
    <source>
        <dbReference type="RuleBase" id="RU003719"/>
    </source>
</evidence>
<dbReference type="GO" id="GO:0005829">
    <property type="term" value="C:cytosol"/>
    <property type="evidence" value="ECO:0007669"/>
    <property type="project" value="TreeGrafter"/>
</dbReference>
<dbReference type="PROSITE" id="PS00671">
    <property type="entry name" value="D_2_HYDROXYACID_DH_3"/>
    <property type="match status" value="1"/>
</dbReference>
<reference evidence="6" key="1">
    <citation type="journal article" date="2016" name="Front. Microbiol.">
        <title>Genome Sequence of the Piezophilic, Mesophilic Sulfate-Reducing Bacterium Desulfovibrio indicus J2T.</title>
        <authorList>
            <person name="Cao J."/>
            <person name="Maignien L."/>
            <person name="Shao Z."/>
            <person name="Alain K."/>
            <person name="Jebbar M."/>
        </authorList>
    </citation>
    <scope>NUCLEOTIDE SEQUENCE</scope>
    <source>
        <strain evidence="6">DSM 16372</strain>
    </source>
</reference>
<sequence length="349" mass="35812">MTDADADAKPLVLLTNPIHPEAVARLEPHARVVTAPDTGADTLRRLAQGASGMIVRAQLPDDILDHAPGLRGIVRHGVGLDFVPLATATARGLPVANLPGSNTRAVAEYAFAALLDLRRRLAHLDRTLRRDGWLAAKTLASDLPEIGGTTLGVLGLGEIGRAVAGIGRHGFGMRVLGAARTPRNLDGLVESVPVERLFAESDAVVIACPLTPETRGLVGAALIGRMRPGAVLINVARGPIVEAEALADALEAGRIGGAALDVFAEQPLPEDHRLRGCPNLLLTPHVAGTTATSLRTMGLGAAEAMLAILRGERPATVVNPEGMAEKGGASQPSAAAIAPSSASGLVCGA</sequence>
<keyword evidence="1 3" id="KW-0560">Oxidoreductase</keyword>
<dbReference type="Proteomes" id="UP001055247">
    <property type="component" value="Unassembled WGS sequence"/>
</dbReference>
<dbReference type="AlphaFoldDB" id="A0AAV4ZVH7"/>
<dbReference type="InterPro" id="IPR036291">
    <property type="entry name" value="NAD(P)-bd_dom_sf"/>
</dbReference>
<dbReference type="PANTHER" id="PTHR10996:SF178">
    <property type="entry name" value="2-HYDROXYACID DEHYDROGENASE YGL185C-RELATED"/>
    <property type="match status" value="1"/>
</dbReference>
<dbReference type="Pfam" id="PF00389">
    <property type="entry name" value="2-Hacid_dh"/>
    <property type="match status" value="1"/>
</dbReference>
<dbReference type="RefSeq" id="WP_082773382.1">
    <property type="nucleotide sequence ID" value="NZ_BPQO01000047.1"/>
</dbReference>
<name>A0AAV4ZVH7_9HYPH</name>
<dbReference type="InterPro" id="IPR006140">
    <property type="entry name" value="D-isomer_DH_NAD-bd"/>
</dbReference>
<protein>
    <submittedName>
        <fullName evidence="6">Formate dehydrogenase, mitochondrial</fullName>
    </submittedName>
</protein>
<dbReference type="InterPro" id="IPR050223">
    <property type="entry name" value="D-isomer_2-hydroxyacid_DH"/>
</dbReference>
<proteinExistence type="inferred from homology"/>
<evidence type="ECO:0000259" key="5">
    <source>
        <dbReference type="Pfam" id="PF02826"/>
    </source>
</evidence>
<feature type="domain" description="D-isomer specific 2-hydroxyacid dehydrogenase catalytic" evidence="4">
    <location>
        <begin position="12"/>
        <end position="319"/>
    </location>
</feature>
<comment type="similarity">
    <text evidence="3">Belongs to the D-isomer specific 2-hydroxyacid dehydrogenase family.</text>
</comment>
<dbReference type="GO" id="GO:0051287">
    <property type="term" value="F:NAD binding"/>
    <property type="evidence" value="ECO:0007669"/>
    <property type="project" value="InterPro"/>
</dbReference>
<organism evidence="6 7">
    <name type="scientific">Methylobacterium hispanicum</name>
    <dbReference type="NCBI Taxonomy" id="270350"/>
    <lineage>
        <taxon>Bacteria</taxon>
        <taxon>Pseudomonadati</taxon>
        <taxon>Pseudomonadota</taxon>
        <taxon>Alphaproteobacteria</taxon>
        <taxon>Hyphomicrobiales</taxon>
        <taxon>Methylobacteriaceae</taxon>
        <taxon>Methylobacterium</taxon>
    </lineage>
</organism>
<gene>
    <name evidence="6" type="ORF">BHAOGJBA_6080</name>
</gene>
<feature type="domain" description="D-isomer specific 2-hydroxyacid dehydrogenase NAD-binding" evidence="5">
    <location>
        <begin position="112"/>
        <end position="287"/>
    </location>
</feature>
<evidence type="ECO:0000256" key="1">
    <source>
        <dbReference type="ARBA" id="ARBA00023002"/>
    </source>
</evidence>
<comment type="caution">
    <text evidence="6">The sequence shown here is derived from an EMBL/GenBank/DDBJ whole genome shotgun (WGS) entry which is preliminary data.</text>
</comment>
<dbReference type="Gene3D" id="3.40.50.720">
    <property type="entry name" value="NAD(P)-binding Rossmann-like Domain"/>
    <property type="match status" value="2"/>
</dbReference>
<dbReference type="GO" id="GO:0030267">
    <property type="term" value="F:glyoxylate reductase (NADPH) activity"/>
    <property type="evidence" value="ECO:0007669"/>
    <property type="project" value="TreeGrafter"/>
</dbReference>
<dbReference type="GO" id="GO:0016618">
    <property type="term" value="F:hydroxypyruvate reductase [NAD(P)H] activity"/>
    <property type="evidence" value="ECO:0007669"/>
    <property type="project" value="TreeGrafter"/>
</dbReference>
<keyword evidence="7" id="KW-1185">Reference proteome</keyword>
<dbReference type="EMBL" id="BPQO01000047">
    <property type="protein sequence ID" value="GJD92525.1"/>
    <property type="molecule type" value="Genomic_DNA"/>
</dbReference>
<dbReference type="PANTHER" id="PTHR10996">
    <property type="entry name" value="2-HYDROXYACID DEHYDROGENASE-RELATED"/>
    <property type="match status" value="1"/>
</dbReference>
<dbReference type="InterPro" id="IPR029753">
    <property type="entry name" value="D-isomer_DH_CS"/>
</dbReference>
<evidence type="ECO:0000259" key="4">
    <source>
        <dbReference type="Pfam" id="PF00389"/>
    </source>
</evidence>